<name>A0A4R1B8P3_9BACT</name>
<proteinExistence type="predicted"/>
<gene>
    <name evidence="1" type="ORF">EPD60_13785</name>
</gene>
<keyword evidence="1" id="KW-0378">Hydrolase</keyword>
<keyword evidence="1" id="KW-0121">Carboxypeptidase</keyword>
<dbReference type="SUPFAM" id="SSF49464">
    <property type="entry name" value="Carboxypeptidase regulatory domain-like"/>
    <property type="match status" value="1"/>
</dbReference>
<dbReference type="Proteomes" id="UP000295334">
    <property type="component" value="Unassembled WGS sequence"/>
</dbReference>
<comment type="caution">
    <text evidence="1">The sequence shown here is derived from an EMBL/GenBank/DDBJ whole genome shotgun (WGS) entry which is preliminary data.</text>
</comment>
<sequence length="386" mass="43462">MLVPISAIIITNHKKSAFFLSPSRAAYLSHSMKKLLLSLSATLLTLFSFAQGVISGTITDAETGQPLEGASVFAQNTTIGMVSKADGSYRLSLGKGGYELVVSYTGYESKRMNVEGSGDQTLNFALKKEDKSMAEVVIQVSNEVPDGWEKYGEFFLGHFLGKTENAKQTKLENPAALRFFFYKRSNKLKVFASEPLKISNAALGYNLQYNLDSFVYYYKTDINSYRGNCLFLPMEGDATQQAAWARARETAYLGSRLHFIRSYYDSTLKQDGFTVDMLSEGSATQFGRLTNPYDTSYYFFDDSTGNAELWFPRKVSVSYLKAKPEAGYLEQMGLPKNVPLQISYIELKDAILVKPNGYFTEQRSWVNEGYWSWKNLADQLPYDYNP</sequence>
<dbReference type="EMBL" id="SJZI01000047">
    <property type="protein sequence ID" value="TCJ13135.1"/>
    <property type="molecule type" value="Genomic_DNA"/>
</dbReference>
<dbReference type="GO" id="GO:0004180">
    <property type="term" value="F:carboxypeptidase activity"/>
    <property type="evidence" value="ECO:0007669"/>
    <property type="project" value="UniProtKB-KW"/>
</dbReference>
<dbReference type="Pfam" id="PF13715">
    <property type="entry name" value="CarbopepD_reg_2"/>
    <property type="match status" value="1"/>
</dbReference>
<protein>
    <submittedName>
        <fullName evidence="1">Carboxypeptidase-like regulatory domain-containing protein</fullName>
    </submittedName>
</protein>
<evidence type="ECO:0000313" key="1">
    <source>
        <dbReference type="EMBL" id="TCJ13135.1"/>
    </source>
</evidence>
<dbReference type="OrthoDB" id="1223654at2"/>
<dbReference type="Gene3D" id="2.60.40.1120">
    <property type="entry name" value="Carboxypeptidase-like, regulatory domain"/>
    <property type="match status" value="1"/>
</dbReference>
<keyword evidence="1" id="KW-0645">Protease</keyword>
<dbReference type="AlphaFoldDB" id="A0A4R1B8P3"/>
<reference evidence="1 2" key="1">
    <citation type="submission" date="2019-03" db="EMBL/GenBank/DDBJ databases">
        <authorList>
            <person name="Kim M.K.M."/>
        </authorList>
    </citation>
    <scope>NUCLEOTIDE SEQUENCE [LARGE SCALE GENOMIC DNA]</scope>
    <source>
        <strain evidence="1 2">17J68-12</strain>
    </source>
</reference>
<organism evidence="1 2">
    <name type="scientific">Flaviaesturariibacter flavus</name>
    <dbReference type="NCBI Taxonomy" id="2502780"/>
    <lineage>
        <taxon>Bacteria</taxon>
        <taxon>Pseudomonadati</taxon>
        <taxon>Bacteroidota</taxon>
        <taxon>Chitinophagia</taxon>
        <taxon>Chitinophagales</taxon>
        <taxon>Chitinophagaceae</taxon>
        <taxon>Flaviaestuariibacter</taxon>
    </lineage>
</organism>
<evidence type="ECO:0000313" key="2">
    <source>
        <dbReference type="Proteomes" id="UP000295334"/>
    </source>
</evidence>
<accession>A0A4R1B8P3</accession>
<dbReference type="InterPro" id="IPR008969">
    <property type="entry name" value="CarboxyPept-like_regulatory"/>
</dbReference>
<keyword evidence="2" id="KW-1185">Reference proteome</keyword>